<evidence type="ECO:0000313" key="6">
    <source>
        <dbReference type="Proteomes" id="UP001201701"/>
    </source>
</evidence>
<keyword evidence="6" id="KW-1185">Reference proteome</keyword>
<feature type="domain" description="PAC" evidence="2">
    <location>
        <begin position="607"/>
        <end position="662"/>
    </location>
</feature>
<gene>
    <name evidence="5" type="ORF">L4923_09005</name>
</gene>
<feature type="domain" description="PAC" evidence="2">
    <location>
        <begin position="739"/>
        <end position="792"/>
    </location>
</feature>
<accession>A0ABS9QCK4</accession>
<dbReference type="Gene3D" id="2.10.70.100">
    <property type="match status" value="2"/>
</dbReference>
<dbReference type="InterPro" id="IPR013767">
    <property type="entry name" value="PAS_fold"/>
</dbReference>
<dbReference type="SMART" id="SM00091">
    <property type="entry name" value="PAS"/>
    <property type="match status" value="8"/>
</dbReference>
<dbReference type="InterPro" id="IPR013656">
    <property type="entry name" value="PAS_4"/>
</dbReference>
<dbReference type="Pfam" id="PF08448">
    <property type="entry name" value="PAS_4"/>
    <property type="match status" value="1"/>
</dbReference>
<dbReference type="SUPFAM" id="SSF55785">
    <property type="entry name" value="PYP-like sensor domain (PAS domain)"/>
    <property type="match status" value="8"/>
</dbReference>
<dbReference type="CDD" id="cd01948">
    <property type="entry name" value="EAL"/>
    <property type="match status" value="1"/>
</dbReference>
<sequence>MDENASLKSDRHKAMVLLEGDSLLRCIVDRAAIAMALLGEKGRCLYANVAFGALIGRDPVEGDEFYLADIVHLDDRIGISQPLVAEASVERCYLRADGSVFHGLTSISSLDPVTEDTPFRFILQIVDIDTRKLGEQALAENERRLTEALLGSEQAVWDNDILAGRMWVSAQMRVMLGLEAGEMTVSAEEWQERVHPDDRDRVARAALGVVKGLLPAHDETYRLRHEDGHWVWVRARGKVLTRTPEGRSHRLVGTITDISRQKEMEAQLASASQRLDIALEAGGIGIFHVDYPSDLRHWDARTHELHNVTAETFDHTQEGFDRLLHPDDVKKLERIRETALNGGETHYQADYRVKNPESDTYRHIRVSVQLERDSDGVARHGIGACWDVTADIERTAQLKDTLEQLSSATDHLQLALEAGQIGTFDLDPATGIRKWDHRTCALHGVTPETFDGSRESFSRLLHPDDIPRVRERTRLFAESRDTLTSIEYRAIHPASGEVHHIRVATKAIREADGVVQRFVGVCWDITEQIERSKQLHDALALLEAVMRGTPDLIYAKDLEGRYLLTNKSVEQLAGRSSAEILGQLDHQVFPKKTADAVVLHDRHVMATGKPFTVEETVMVDGVLRTYSSTKAPRLDEKGEIVGIIGISRDITEAKAAEAALRRSEMRWQFAVDGAGDGVWDWNLETGYVFYSQRWKSMLGYEEDDIGNTVSDWSEHVHPEDLPRCMDIIERHFRNETVDFVLEHRMRAKDGTWRWIYDRGKVIERDEAGKPLRCIGTHTDITARKETEQAIVALNQRLQLAVEASEAGIFELDFATGQFTWDERMYELYELSPEDFDGTLEHWMTFIHPDDVPEVLRRYELGVQETSIFSMDVRIRRQHSGTMRHIRSLAKLSRDESGAPLRAVGMNWDITDHVELTQAVFEEKERLRITLHSIGDSVISTDAQARITFMNPVAEQMTGWLASEAAGMPLREVFRIVDEQTGNPIPDPVETCLDRLQPFYLSDAAILIGRDGERRSIRDSAAPVRTASGEVIGAVLVFQDVTKARTLQQALEHSANHDSLTGLPNRGAFERGLRIASEQARLHGQEHVMCFIDLDRFKLVNDTAGHAAGDALLREVANVMRRSCREDDIVARLGGDEFGLLLYGCGAAEGERLMMQLLRQLSALKFVWDEQTYQIGASVGLAVIGPGALRIDELMSQADIACYTAKTAGRNQVSVYGGAGSEAHRNHRQVQVAAGIRNAIEANRFRLFAQEVRDLNAGAGGASHYEILLRMLGDDGGIVEPSAFIPASEHYDLMGNIDRWVIRTAFRDYGDRLASAEQLSFAINLSANSLNDPFLWPFLQEELDRSGLSPGRLHFEITETAVMNNLSAAKHFLSKARTAGCGVILDDFGTGLSSFSYLRQFPVNGLKIDGSFIRQVTENDLDRAIVESINAVGHRLGAVTVAEQVEDEKTLELVKAIGVDQAQGFAIAMPRPLEAIF</sequence>
<protein>
    <submittedName>
        <fullName evidence="5">PAS domain-containing protein</fullName>
    </submittedName>
</protein>
<evidence type="ECO:0000259" key="2">
    <source>
        <dbReference type="PROSITE" id="PS50113"/>
    </source>
</evidence>
<dbReference type="SMART" id="SM00052">
    <property type="entry name" value="EAL"/>
    <property type="match status" value="1"/>
</dbReference>
<dbReference type="PROSITE" id="PS50883">
    <property type="entry name" value="EAL"/>
    <property type="match status" value="1"/>
</dbReference>
<dbReference type="PROSITE" id="PS50113">
    <property type="entry name" value="PAC"/>
    <property type="match status" value="6"/>
</dbReference>
<evidence type="ECO:0000259" key="3">
    <source>
        <dbReference type="PROSITE" id="PS50883"/>
    </source>
</evidence>
<feature type="domain" description="PAC" evidence="2">
    <location>
        <begin position="868"/>
        <end position="921"/>
    </location>
</feature>
<feature type="domain" description="PAS" evidence="1">
    <location>
        <begin position="793"/>
        <end position="865"/>
    </location>
</feature>
<dbReference type="InterPro" id="IPR043128">
    <property type="entry name" value="Rev_trsase/Diguanyl_cyclase"/>
</dbReference>
<feature type="domain" description="PAS" evidence="1">
    <location>
        <begin position="922"/>
        <end position="995"/>
    </location>
</feature>
<dbReference type="RefSeq" id="WP_239363850.1">
    <property type="nucleotide sequence ID" value="NZ_JAKREW010000006.1"/>
</dbReference>
<evidence type="ECO:0000259" key="4">
    <source>
        <dbReference type="PROSITE" id="PS50887"/>
    </source>
</evidence>
<dbReference type="InterPro" id="IPR000014">
    <property type="entry name" value="PAS"/>
</dbReference>
<feature type="domain" description="PAC" evidence="2">
    <location>
        <begin position="484"/>
        <end position="537"/>
    </location>
</feature>
<dbReference type="PANTHER" id="PTHR44757">
    <property type="entry name" value="DIGUANYLATE CYCLASE DGCP"/>
    <property type="match status" value="1"/>
</dbReference>
<feature type="domain" description="PAC" evidence="2">
    <location>
        <begin position="217"/>
        <end position="270"/>
    </location>
</feature>
<dbReference type="InterPro" id="IPR013655">
    <property type="entry name" value="PAS_fold_3"/>
</dbReference>
<name>A0ABS9QCK4_9HYPH</name>
<dbReference type="CDD" id="cd00130">
    <property type="entry name" value="PAS"/>
    <property type="match status" value="7"/>
</dbReference>
<dbReference type="NCBIfam" id="TIGR00229">
    <property type="entry name" value="sensory_box"/>
    <property type="match status" value="5"/>
</dbReference>
<dbReference type="PROSITE" id="PS50112">
    <property type="entry name" value="PAS"/>
    <property type="match status" value="6"/>
</dbReference>
<feature type="domain" description="PAS" evidence="1">
    <location>
        <begin position="663"/>
        <end position="735"/>
    </location>
</feature>
<dbReference type="NCBIfam" id="TIGR00254">
    <property type="entry name" value="GGDEF"/>
    <property type="match status" value="1"/>
</dbReference>
<dbReference type="Gene3D" id="3.30.70.270">
    <property type="match status" value="1"/>
</dbReference>
<dbReference type="Pfam" id="PF00563">
    <property type="entry name" value="EAL"/>
    <property type="match status" value="1"/>
</dbReference>
<feature type="domain" description="PAS" evidence="1">
    <location>
        <begin position="408"/>
        <end position="480"/>
    </location>
</feature>
<feature type="domain" description="PAS" evidence="1">
    <location>
        <begin position="538"/>
        <end position="583"/>
    </location>
</feature>
<dbReference type="CDD" id="cd01949">
    <property type="entry name" value="GGDEF"/>
    <property type="match status" value="1"/>
</dbReference>
<dbReference type="PROSITE" id="PS50887">
    <property type="entry name" value="GGDEF"/>
    <property type="match status" value="1"/>
</dbReference>
<dbReference type="Proteomes" id="UP001201701">
    <property type="component" value="Unassembled WGS sequence"/>
</dbReference>
<dbReference type="Pfam" id="PF00989">
    <property type="entry name" value="PAS"/>
    <property type="match status" value="1"/>
</dbReference>
<feature type="domain" description="EAL" evidence="3">
    <location>
        <begin position="1228"/>
        <end position="1476"/>
    </location>
</feature>
<evidence type="ECO:0000259" key="1">
    <source>
        <dbReference type="PROSITE" id="PS50112"/>
    </source>
</evidence>
<dbReference type="InterPro" id="IPR000160">
    <property type="entry name" value="GGDEF_dom"/>
</dbReference>
<feature type="domain" description="PAC" evidence="2">
    <location>
        <begin position="999"/>
        <end position="1052"/>
    </location>
</feature>
<dbReference type="InterPro" id="IPR035919">
    <property type="entry name" value="EAL_sf"/>
</dbReference>
<dbReference type="PANTHER" id="PTHR44757:SF4">
    <property type="entry name" value="DIGUANYLATE CYCLASE DGCE-RELATED"/>
    <property type="match status" value="1"/>
</dbReference>
<dbReference type="InterPro" id="IPR029787">
    <property type="entry name" value="Nucleotide_cyclase"/>
</dbReference>
<proteinExistence type="predicted"/>
<dbReference type="InterPro" id="IPR052155">
    <property type="entry name" value="Biofilm_reg_signaling"/>
</dbReference>
<dbReference type="SMART" id="SM00086">
    <property type="entry name" value="PAC"/>
    <property type="match status" value="8"/>
</dbReference>
<dbReference type="InterPro" id="IPR001633">
    <property type="entry name" value="EAL_dom"/>
</dbReference>
<dbReference type="SUPFAM" id="SSF55073">
    <property type="entry name" value="Nucleotide cyclase"/>
    <property type="match status" value="1"/>
</dbReference>
<dbReference type="InterPro" id="IPR000700">
    <property type="entry name" value="PAS-assoc_C"/>
</dbReference>
<dbReference type="Pfam" id="PF00990">
    <property type="entry name" value="GGDEF"/>
    <property type="match status" value="1"/>
</dbReference>
<reference evidence="5 6" key="1">
    <citation type="submission" date="2022-02" db="EMBL/GenBank/DDBJ databases">
        <title>Draft genome sequence of Mezorhizobium retamae strain IRAMC:0171 isolated from Retama raetam nodules.</title>
        <authorList>
            <person name="Bengaied R."/>
            <person name="Sbissi I."/>
            <person name="Huber K."/>
            <person name="Ghodbane F."/>
            <person name="Nouioui I."/>
            <person name="Tarhouni M."/>
            <person name="Gtari M."/>
        </authorList>
    </citation>
    <scope>NUCLEOTIDE SEQUENCE [LARGE SCALE GENOMIC DNA]</scope>
    <source>
        <strain evidence="5 6">IRAMC:0171</strain>
    </source>
</reference>
<evidence type="ECO:0000313" key="5">
    <source>
        <dbReference type="EMBL" id="MCG7505157.1"/>
    </source>
</evidence>
<dbReference type="InterPro" id="IPR001610">
    <property type="entry name" value="PAC"/>
</dbReference>
<dbReference type="SUPFAM" id="SSF141868">
    <property type="entry name" value="EAL domain-like"/>
    <property type="match status" value="1"/>
</dbReference>
<feature type="domain" description="PAS" evidence="1">
    <location>
        <begin position="271"/>
        <end position="343"/>
    </location>
</feature>
<dbReference type="SMART" id="SM00267">
    <property type="entry name" value="GGDEF"/>
    <property type="match status" value="1"/>
</dbReference>
<comment type="caution">
    <text evidence="5">The sequence shown here is derived from an EMBL/GenBank/DDBJ whole genome shotgun (WGS) entry which is preliminary data.</text>
</comment>
<dbReference type="InterPro" id="IPR035965">
    <property type="entry name" value="PAS-like_dom_sf"/>
</dbReference>
<feature type="domain" description="GGDEF" evidence="4">
    <location>
        <begin position="1084"/>
        <end position="1217"/>
    </location>
</feature>
<dbReference type="Gene3D" id="3.30.450.20">
    <property type="entry name" value="PAS domain"/>
    <property type="match status" value="8"/>
</dbReference>
<dbReference type="EMBL" id="JAKREW010000006">
    <property type="protein sequence ID" value="MCG7505157.1"/>
    <property type="molecule type" value="Genomic_DNA"/>
</dbReference>
<dbReference type="Pfam" id="PF08447">
    <property type="entry name" value="PAS_3"/>
    <property type="match status" value="5"/>
</dbReference>
<organism evidence="5 6">
    <name type="scientific">Mesorhizobium retamae</name>
    <dbReference type="NCBI Taxonomy" id="2912854"/>
    <lineage>
        <taxon>Bacteria</taxon>
        <taxon>Pseudomonadati</taxon>
        <taxon>Pseudomonadota</taxon>
        <taxon>Alphaproteobacteria</taxon>
        <taxon>Hyphomicrobiales</taxon>
        <taxon>Phyllobacteriaceae</taxon>
        <taxon>Mesorhizobium</taxon>
    </lineage>
</organism>
<dbReference type="Gene3D" id="3.20.20.450">
    <property type="entry name" value="EAL domain"/>
    <property type="match status" value="1"/>
</dbReference>